<accession>A0ABT3MNQ9</accession>
<proteinExistence type="predicted"/>
<organism evidence="2 3">
    <name type="scientific">Leptospira soteropolitanensis</name>
    <dbReference type="NCBI Taxonomy" id="2950025"/>
    <lineage>
        <taxon>Bacteria</taxon>
        <taxon>Pseudomonadati</taxon>
        <taxon>Spirochaetota</taxon>
        <taxon>Spirochaetia</taxon>
        <taxon>Leptospirales</taxon>
        <taxon>Leptospiraceae</taxon>
        <taxon>Leptospira</taxon>
    </lineage>
</organism>
<dbReference type="EMBL" id="JAMQPM010000063">
    <property type="protein sequence ID" value="MCW7528526.1"/>
    <property type="molecule type" value="Genomic_DNA"/>
</dbReference>
<gene>
    <name evidence="2" type="ORF">ND861_19375</name>
</gene>
<evidence type="ECO:0008006" key="4">
    <source>
        <dbReference type="Google" id="ProtNLM"/>
    </source>
</evidence>
<feature type="region of interest" description="Disordered" evidence="1">
    <location>
        <begin position="1"/>
        <end position="23"/>
    </location>
</feature>
<evidence type="ECO:0000313" key="2">
    <source>
        <dbReference type="EMBL" id="MCW7528526.1"/>
    </source>
</evidence>
<name>A0ABT3MNQ9_9LEPT</name>
<reference evidence="2 3" key="1">
    <citation type="submission" date="2022-06" db="EMBL/GenBank/DDBJ databases">
        <title>Leptospira isolates from biofilms formed at urban environments.</title>
        <authorList>
            <person name="Ribeiro P.S."/>
            <person name="Sousa T."/>
            <person name="Carvalho N."/>
            <person name="Aburjaile F."/>
            <person name="Neves F."/>
            <person name="Oliveira D."/>
            <person name="Blanco L."/>
            <person name="Lima J."/>
            <person name="Costa F."/>
            <person name="Brenig B."/>
            <person name="Soares S."/>
            <person name="Ramos R."/>
            <person name="Goes-Neto A."/>
            <person name="Matiuzzi M."/>
            <person name="Azevedo V."/>
            <person name="Ristow P."/>
        </authorList>
    </citation>
    <scope>NUCLEOTIDE SEQUENCE [LARGE SCALE GENOMIC DNA]</scope>
    <source>
        <strain evidence="2 3">VSF19</strain>
    </source>
</reference>
<dbReference type="Proteomes" id="UP001208912">
    <property type="component" value="Unassembled WGS sequence"/>
</dbReference>
<protein>
    <recommendedName>
        <fullName evidence="4">SEC-C domain-containing protein</fullName>
    </recommendedName>
</protein>
<feature type="compositionally biased region" description="Basic residues" evidence="1">
    <location>
        <begin position="1"/>
        <end position="20"/>
    </location>
</feature>
<dbReference type="RefSeq" id="WP_265368985.1">
    <property type="nucleotide sequence ID" value="NZ_JAMQPM010000063.1"/>
</dbReference>
<keyword evidence="3" id="KW-1185">Reference proteome</keyword>
<evidence type="ECO:0000256" key="1">
    <source>
        <dbReference type="SAM" id="MobiDB-lite"/>
    </source>
</evidence>
<evidence type="ECO:0000313" key="3">
    <source>
        <dbReference type="Proteomes" id="UP001208912"/>
    </source>
</evidence>
<sequence length="280" mass="32706">MRNGKNHMKPLRRTSRRRKQIGISKKEPCHCGSGKPYNLCHFGSDHETTLHTGINCKACGTEITKDISNDILIRISNGMIKWHNYFKSNGLFKFNTITLGHLLKLEDLESKQKELKKEDLYDIYFDSLTKEKAISHINLSCKFTEFENRKQIILDAIDAHFNQKYTLSIPALFPLIEGIIRDIQKIPKEKQFQCKFSKEDFSNKGLFMIADDLDYFNAFINKLYEGQANSTEFNRNPVLHGFSLNYYSKEHSIILILALFEIATILRWIRDEKQEILDLF</sequence>
<comment type="caution">
    <text evidence="2">The sequence shown here is derived from an EMBL/GenBank/DDBJ whole genome shotgun (WGS) entry which is preliminary data.</text>
</comment>